<dbReference type="CDD" id="cd00082">
    <property type="entry name" value="HisKA"/>
    <property type="match status" value="1"/>
</dbReference>
<feature type="modified residue" description="4-aspartylphosphate" evidence="8">
    <location>
        <position position="1094"/>
    </location>
</feature>
<evidence type="ECO:0000313" key="14">
    <source>
        <dbReference type="Proteomes" id="UP000321814"/>
    </source>
</evidence>
<evidence type="ECO:0000259" key="11">
    <source>
        <dbReference type="PROSITE" id="PS50112"/>
    </source>
</evidence>
<dbReference type="Pfam" id="PF13426">
    <property type="entry name" value="PAS_9"/>
    <property type="match status" value="1"/>
</dbReference>
<dbReference type="EMBL" id="VRLR01000001">
    <property type="protein sequence ID" value="TXK82843.1"/>
    <property type="molecule type" value="Genomic_DNA"/>
</dbReference>
<dbReference type="InterPro" id="IPR003661">
    <property type="entry name" value="HisK_dim/P_dom"/>
</dbReference>
<keyword evidence="6" id="KW-0902">Two-component regulatory system</keyword>
<dbReference type="Pfam" id="PF08448">
    <property type="entry name" value="PAS_4"/>
    <property type="match status" value="1"/>
</dbReference>
<dbReference type="InterPro" id="IPR000014">
    <property type="entry name" value="PAS"/>
</dbReference>
<dbReference type="SMART" id="SM00448">
    <property type="entry name" value="REC"/>
    <property type="match status" value="2"/>
</dbReference>
<dbReference type="Gene3D" id="3.30.450.20">
    <property type="entry name" value="PAS domain"/>
    <property type="match status" value="5"/>
</dbReference>
<dbReference type="InterPro" id="IPR011006">
    <property type="entry name" value="CheY-like_superfamily"/>
</dbReference>
<dbReference type="CDD" id="cd00130">
    <property type="entry name" value="PAS"/>
    <property type="match status" value="4"/>
</dbReference>
<dbReference type="OrthoDB" id="9806130at2"/>
<dbReference type="PROSITE" id="PS50109">
    <property type="entry name" value="HIS_KIN"/>
    <property type="match status" value="1"/>
</dbReference>
<dbReference type="InterPro" id="IPR003594">
    <property type="entry name" value="HATPase_dom"/>
</dbReference>
<evidence type="ECO:0000256" key="8">
    <source>
        <dbReference type="PROSITE-ProRule" id="PRU00169"/>
    </source>
</evidence>
<gene>
    <name evidence="13" type="ORF">FU839_00695</name>
</gene>
<feature type="domain" description="PAS" evidence="11">
    <location>
        <begin position="170"/>
        <end position="240"/>
    </location>
</feature>
<dbReference type="SUPFAM" id="SSF52172">
    <property type="entry name" value="CheY-like"/>
    <property type="match status" value="2"/>
</dbReference>
<evidence type="ECO:0000256" key="6">
    <source>
        <dbReference type="ARBA" id="ARBA00023012"/>
    </source>
</evidence>
<feature type="domain" description="PAC" evidence="12">
    <location>
        <begin position="764"/>
        <end position="815"/>
    </location>
</feature>
<dbReference type="SUPFAM" id="SSF47384">
    <property type="entry name" value="Homodimeric domain of signal transducing histidine kinase"/>
    <property type="match status" value="1"/>
</dbReference>
<dbReference type="Gene3D" id="3.40.50.2300">
    <property type="match status" value="2"/>
</dbReference>
<feature type="domain" description="PAC" evidence="12">
    <location>
        <begin position="640"/>
        <end position="692"/>
    </location>
</feature>
<dbReference type="InterPro" id="IPR035965">
    <property type="entry name" value="PAS-like_dom_sf"/>
</dbReference>
<reference evidence="13 14" key="1">
    <citation type="submission" date="2019-08" db="EMBL/GenBank/DDBJ databases">
        <title>Draft genome analysis of Rheinheimera tangshanensis isolated from the roots of fresh rice plants (Oryza sativa).</title>
        <authorList>
            <person name="Yu Q."/>
            <person name="Qi Y."/>
            <person name="Zhang H."/>
            <person name="Pu J."/>
        </authorList>
    </citation>
    <scope>NUCLEOTIDE SEQUENCE [LARGE SCALE GENOMIC DNA]</scope>
    <source>
        <strain evidence="13 14">JA3-B52</strain>
    </source>
</reference>
<evidence type="ECO:0000256" key="7">
    <source>
        <dbReference type="ARBA" id="ARBA00023136"/>
    </source>
</evidence>
<dbReference type="InterPro" id="IPR004358">
    <property type="entry name" value="Sig_transdc_His_kin-like_C"/>
</dbReference>
<dbReference type="Gene3D" id="3.30.565.10">
    <property type="entry name" value="Histidine kinase-like ATPase, C-terminal domain"/>
    <property type="match status" value="1"/>
</dbReference>
<evidence type="ECO:0000259" key="9">
    <source>
        <dbReference type="PROSITE" id="PS50109"/>
    </source>
</evidence>
<dbReference type="Proteomes" id="UP000321814">
    <property type="component" value="Unassembled WGS sequence"/>
</dbReference>
<protein>
    <recommendedName>
        <fullName evidence="2">histidine kinase</fullName>
        <ecNumber evidence="2">2.7.13.3</ecNumber>
    </recommendedName>
</protein>
<dbReference type="Pfam" id="PF08447">
    <property type="entry name" value="PAS_3"/>
    <property type="match status" value="2"/>
</dbReference>
<dbReference type="InterPro" id="IPR029016">
    <property type="entry name" value="GAF-like_dom_sf"/>
</dbReference>
<dbReference type="PROSITE" id="PS50112">
    <property type="entry name" value="PAS"/>
    <property type="match status" value="3"/>
</dbReference>
<dbReference type="InterPro" id="IPR005467">
    <property type="entry name" value="His_kinase_dom"/>
</dbReference>
<dbReference type="Pfam" id="PF00072">
    <property type="entry name" value="Response_reg"/>
    <property type="match status" value="2"/>
</dbReference>
<dbReference type="SMART" id="SM00387">
    <property type="entry name" value="HATPase_c"/>
    <property type="match status" value="1"/>
</dbReference>
<organism evidence="13 14">
    <name type="scientific">Rheinheimera tangshanensis</name>
    <dbReference type="NCBI Taxonomy" id="400153"/>
    <lineage>
        <taxon>Bacteria</taxon>
        <taxon>Pseudomonadati</taxon>
        <taxon>Pseudomonadota</taxon>
        <taxon>Gammaproteobacteria</taxon>
        <taxon>Chromatiales</taxon>
        <taxon>Chromatiaceae</taxon>
        <taxon>Rheinheimera</taxon>
    </lineage>
</organism>
<name>A0A5C8M301_9GAMM</name>
<dbReference type="PROSITE" id="PS50110">
    <property type="entry name" value="RESPONSE_REGULATORY"/>
    <property type="match status" value="2"/>
</dbReference>
<dbReference type="SUPFAM" id="SSF55874">
    <property type="entry name" value="ATPase domain of HSP90 chaperone/DNA topoisomerase II/histidine kinase"/>
    <property type="match status" value="1"/>
</dbReference>
<dbReference type="GO" id="GO:0005886">
    <property type="term" value="C:plasma membrane"/>
    <property type="evidence" value="ECO:0007669"/>
    <property type="project" value="UniProtKB-ARBA"/>
</dbReference>
<evidence type="ECO:0000256" key="4">
    <source>
        <dbReference type="ARBA" id="ARBA00022679"/>
    </source>
</evidence>
<feature type="domain" description="PAC" evidence="12">
    <location>
        <begin position="509"/>
        <end position="561"/>
    </location>
</feature>
<dbReference type="Gene3D" id="3.30.450.40">
    <property type="match status" value="1"/>
</dbReference>
<evidence type="ECO:0000259" key="10">
    <source>
        <dbReference type="PROSITE" id="PS50110"/>
    </source>
</evidence>
<comment type="catalytic activity">
    <reaction evidence="1">
        <text>ATP + protein L-histidine = ADP + protein N-phospho-L-histidine.</text>
        <dbReference type="EC" id="2.7.13.3"/>
    </reaction>
</comment>
<dbReference type="Pfam" id="PF00989">
    <property type="entry name" value="PAS"/>
    <property type="match status" value="1"/>
</dbReference>
<sequence length="1284" mass="143569">MRAALPPNETERLATLHALNILDTAPEAAFDALVQLASYICQTPCAVLTLIDKDRQWFKTKIGFDHHQTHRDISFCAHSILQPNALTYVPDATQDPRFSDNPDVTKPDGIRMYAGAPLTLSNGVVLGTLCVVDSKVRELTAEQQQSLALLGLQAVQLLEARQKAEQHYKQQRTLETVINHAPVLLGQIDTHFRYIFCNHKYAEWFGIAPQVAVGKTIVEVFGEEAFLNAKPSLELCLTGETVTFQAKPANGQIFDVNFVPQKNRQGKVESIIIIAANVTEVHQQQIQLKQEHDRMDAIINGSNLGTWEWNIQTGTTIYNARWFELLGMSQQATTSIDLWASLLHPDDLIQSKHILAQHFSKATAYYDTKFRMKHQNGHWVWIHAIGKVMNWTADGQPLLMFGIHSDVTEAVEKAAEILETRSWLQAMIDSSTEVALISTDPQGIIRLFNTGAERMLGYSADELVGQHSPALFHEPSEVKSQGQLLSKKYGQPIQGFDTFVHQARQGQNETRQWTYICKNGDRKQVRLSVSAMRDEHNAIRGFLGVAIDITQLEHLNHALLMSEQRYRSMLDNLPGVVYRCRNDEYWTMLFISDEVFALTGYQAQQLIRSKEISFAQLNHPEDMQHANTVVQHALSNRQRFNVEYRLRHKDGSLRWVQELGQGVYDEKGELLYIDGFIWDVTLQHEAQLALTASEQKLSSLYKMAPLAIALNRFTDGAFIEANPEFYCMLGYQHTAVGVEASFEGDYAMLAQDAMVQLQHNGRYGPLEQELRHQDGHLVPVSVTGVLIQNHEGEQQIWSIIQDITERRRIEQMKNQFVSMVSHELRTPLTSISGSLALITGGVLGAVPAAMVPMLEIAKDNSARLSQLINDLLDIDKLVAGKMHFDLSLCLVTDLLKKSVQSNQPYADKYGVQLQLTEQQEALVMADAMRFQQIMANLLSNAAKFSPAGSVVKVRSLLKDGQIRIEVEDEGPGIPTEFKAHIFEKFSQADGADSRQSEGTGLGLSIVKELTEHMAGQVGFYNLSPKGSCFYLNFPQAQQANLNQPKILVVEDDPQVAAFIMQLLHTQGYQSHNAATLADAVAALDLDSYQGVTLDLNLPDGHGSALFAELRHRERYLSTPVLIISSESKDNHTQLFGGIHTLDWLDKPVSPSSLLEKLELLLRTRKNQGIKILHVEDDLHLGQVLAVHLADFASSVQATSVKSAMQLLNSQCFDLVILDIGLPDGSGLELLPELALRQPHTPVVIWSAQELNQKQKHQVDLVLAKSRIDLPALLEQLKSLLPQGL</sequence>
<proteinExistence type="predicted"/>
<feature type="domain" description="PAS" evidence="11">
    <location>
        <begin position="562"/>
        <end position="637"/>
    </location>
</feature>
<dbReference type="InterPro" id="IPR001789">
    <property type="entry name" value="Sig_transdc_resp-reg_receiver"/>
</dbReference>
<dbReference type="PROSITE" id="PS50113">
    <property type="entry name" value="PAC"/>
    <property type="match status" value="5"/>
</dbReference>
<dbReference type="InterPro" id="IPR052162">
    <property type="entry name" value="Sensor_kinase/Photoreceptor"/>
</dbReference>
<keyword evidence="14" id="KW-1185">Reference proteome</keyword>
<feature type="domain" description="PAC" evidence="12">
    <location>
        <begin position="240"/>
        <end position="290"/>
    </location>
</feature>
<dbReference type="Pfam" id="PF00512">
    <property type="entry name" value="HisKA"/>
    <property type="match status" value="1"/>
</dbReference>
<dbReference type="InterPro" id="IPR000700">
    <property type="entry name" value="PAS-assoc_C"/>
</dbReference>
<dbReference type="PANTHER" id="PTHR43304">
    <property type="entry name" value="PHYTOCHROME-LIKE PROTEIN CPH1"/>
    <property type="match status" value="1"/>
</dbReference>
<keyword evidence="7" id="KW-0472">Membrane</keyword>
<dbReference type="GO" id="GO:0000155">
    <property type="term" value="F:phosphorelay sensor kinase activity"/>
    <property type="evidence" value="ECO:0007669"/>
    <property type="project" value="InterPro"/>
</dbReference>
<dbReference type="SMART" id="SM00086">
    <property type="entry name" value="PAC"/>
    <property type="match status" value="5"/>
</dbReference>
<feature type="domain" description="PAC" evidence="12">
    <location>
        <begin position="366"/>
        <end position="419"/>
    </location>
</feature>
<evidence type="ECO:0000256" key="5">
    <source>
        <dbReference type="ARBA" id="ARBA00022777"/>
    </source>
</evidence>
<dbReference type="SUPFAM" id="SSF55781">
    <property type="entry name" value="GAF domain-like"/>
    <property type="match status" value="1"/>
</dbReference>
<comment type="caution">
    <text evidence="13">The sequence shown here is derived from an EMBL/GenBank/DDBJ whole genome shotgun (WGS) entry which is preliminary data.</text>
</comment>
<dbReference type="InterPro" id="IPR013655">
    <property type="entry name" value="PAS_fold_3"/>
</dbReference>
<feature type="domain" description="Response regulatory" evidence="10">
    <location>
        <begin position="1170"/>
        <end position="1284"/>
    </location>
</feature>
<dbReference type="EC" id="2.7.13.3" evidence="2"/>
<dbReference type="InterPro" id="IPR013656">
    <property type="entry name" value="PAS_4"/>
</dbReference>
<feature type="modified residue" description="4-aspartylphosphate" evidence="8">
    <location>
        <position position="1218"/>
    </location>
</feature>
<accession>A0A5C8M301</accession>
<feature type="domain" description="Histidine kinase" evidence="9">
    <location>
        <begin position="819"/>
        <end position="1037"/>
    </location>
</feature>
<dbReference type="SMART" id="SM00065">
    <property type="entry name" value="GAF"/>
    <property type="match status" value="1"/>
</dbReference>
<dbReference type="SMART" id="SM00388">
    <property type="entry name" value="HisKA"/>
    <property type="match status" value="1"/>
</dbReference>
<dbReference type="FunFam" id="3.30.565.10:FF:000006">
    <property type="entry name" value="Sensor histidine kinase WalK"/>
    <property type="match status" value="1"/>
</dbReference>
<dbReference type="InterPro" id="IPR036890">
    <property type="entry name" value="HATPase_C_sf"/>
</dbReference>
<feature type="domain" description="Response regulatory" evidence="10">
    <location>
        <begin position="1045"/>
        <end position="1161"/>
    </location>
</feature>
<dbReference type="RefSeq" id="WP_147902787.1">
    <property type="nucleotide sequence ID" value="NZ_BAAAGC010000002.1"/>
</dbReference>
<evidence type="ECO:0000256" key="1">
    <source>
        <dbReference type="ARBA" id="ARBA00000085"/>
    </source>
</evidence>
<evidence type="ECO:0000313" key="13">
    <source>
        <dbReference type="EMBL" id="TXK82843.1"/>
    </source>
</evidence>
<evidence type="ECO:0000259" key="12">
    <source>
        <dbReference type="PROSITE" id="PS50113"/>
    </source>
</evidence>
<dbReference type="SMART" id="SM00091">
    <property type="entry name" value="PAS"/>
    <property type="match status" value="4"/>
</dbReference>
<dbReference type="Gene3D" id="1.10.287.130">
    <property type="match status" value="1"/>
</dbReference>
<keyword evidence="5" id="KW-0418">Kinase</keyword>
<dbReference type="PRINTS" id="PR00344">
    <property type="entry name" value="BCTRLSENSOR"/>
</dbReference>
<dbReference type="PANTHER" id="PTHR43304:SF1">
    <property type="entry name" value="PAC DOMAIN-CONTAINING PROTEIN"/>
    <property type="match status" value="1"/>
</dbReference>
<keyword evidence="4" id="KW-0808">Transferase</keyword>
<dbReference type="SUPFAM" id="SSF55785">
    <property type="entry name" value="PYP-like sensor domain (PAS domain)"/>
    <property type="match status" value="5"/>
</dbReference>
<keyword evidence="3 8" id="KW-0597">Phosphoprotein</keyword>
<dbReference type="InterPro" id="IPR013767">
    <property type="entry name" value="PAS_fold"/>
</dbReference>
<feature type="domain" description="PAS" evidence="11">
    <location>
        <begin position="420"/>
        <end position="466"/>
    </location>
</feature>
<dbReference type="InterPro" id="IPR003018">
    <property type="entry name" value="GAF"/>
</dbReference>
<evidence type="ECO:0000256" key="3">
    <source>
        <dbReference type="ARBA" id="ARBA00022553"/>
    </source>
</evidence>
<dbReference type="InterPro" id="IPR001610">
    <property type="entry name" value="PAC"/>
</dbReference>
<dbReference type="GO" id="GO:0006355">
    <property type="term" value="P:regulation of DNA-templated transcription"/>
    <property type="evidence" value="ECO:0007669"/>
    <property type="project" value="InterPro"/>
</dbReference>
<dbReference type="Pfam" id="PF02518">
    <property type="entry name" value="HATPase_c"/>
    <property type="match status" value="1"/>
</dbReference>
<dbReference type="NCBIfam" id="TIGR00229">
    <property type="entry name" value="sensory_box"/>
    <property type="match status" value="5"/>
</dbReference>
<dbReference type="InterPro" id="IPR036097">
    <property type="entry name" value="HisK_dim/P_sf"/>
</dbReference>
<dbReference type="FunFam" id="1.10.287.130:FF:000001">
    <property type="entry name" value="Two-component sensor histidine kinase"/>
    <property type="match status" value="1"/>
</dbReference>
<evidence type="ECO:0000256" key="2">
    <source>
        <dbReference type="ARBA" id="ARBA00012438"/>
    </source>
</evidence>